<dbReference type="Pfam" id="PF00005">
    <property type="entry name" value="ABC_tran"/>
    <property type="match status" value="1"/>
</dbReference>
<dbReference type="Proteomes" id="UP001548832">
    <property type="component" value="Unassembled WGS sequence"/>
</dbReference>
<gene>
    <name evidence="7" type="ORF">ABVQ20_15225</name>
</gene>
<dbReference type="PANTHER" id="PTHR43776">
    <property type="entry name" value="TRANSPORT ATP-BINDING PROTEIN"/>
    <property type="match status" value="1"/>
</dbReference>
<comment type="caution">
    <text evidence="7">The sequence shown here is derived from an EMBL/GenBank/DDBJ whole genome shotgun (WGS) entry which is preliminary data.</text>
</comment>
<organism evidence="7 8">
    <name type="scientific">Mesorhizobium shangrilense</name>
    <dbReference type="NCBI Taxonomy" id="460060"/>
    <lineage>
        <taxon>Bacteria</taxon>
        <taxon>Pseudomonadati</taxon>
        <taxon>Pseudomonadota</taxon>
        <taxon>Alphaproteobacteria</taxon>
        <taxon>Hyphomicrobiales</taxon>
        <taxon>Phyllobacteriaceae</taxon>
        <taxon>Mesorhizobium</taxon>
    </lineage>
</organism>
<evidence type="ECO:0000313" key="7">
    <source>
        <dbReference type="EMBL" id="MET2828333.1"/>
    </source>
</evidence>
<evidence type="ECO:0000313" key="8">
    <source>
        <dbReference type="Proteomes" id="UP001548832"/>
    </source>
</evidence>
<name>A0ABV2DE74_9HYPH</name>
<evidence type="ECO:0000259" key="6">
    <source>
        <dbReference type="PROSITE" id="PS50893"/>
    </source>
</evidence>
<dbReference type="PROSITE" id="PS50893">
    <property type="entry name" value="ABC_TRANSPORTER_2"/>
    <property type="match status" value="1"/>
</dbReference>
<dbReference type="InterPro" id="IPR003439">
    <property type="entry name" value="ABC_transporter-like_ATP-bd"/>
</dbReference>
<evidence type="ECO:0000256" key="2">
    <source>
        <dbReference type="ARBA" id="ARBA00005417"/>
    </source>
</evidence>
<dbReference type="SUPFAM" id="SSF52540">
    <property type="entry name" value="P-loop containing nucleoside triphosphate hydrolases"/>
    <property type="match status" value="1"/>
</dbReference>
<protein>
    <submittedName>
        <fullName evidence="7">ABC transporter ATP-binding protein</fullName>
    </submittedName>
</protein>
<evidence type="ECO:0000256" key="1">
    <source>
        <dbReference type="ARBA" id="ARBA00004417"/>
    </source>
</evidence>
<dbReference type="InterPro" id="IPR017871">
    <property type="entry name" value="ABC_transporter-like_CS"/>
</dbReference>
<dbReference type="PROSITE" id="PS00211">
    <property type="entry name" value="ABC_TRANSPORTER_1"/>
    <property type="match status" value="1"/>
</dbReference>
<keyword evidence="5 7" id="KW-0067">ATP-binding</keyword>
<dbReference type="CDD" id="cd03257">
    <property type="entry name" value="ABC_NikE_OppD_transporters"/>
    <property type="match status" value="1"/>
</dbReference>
<keyword evidence="3" id="KW-0813">Transport</keyword>
<proteinExistence type="inferred from homology"/>
<dbReference type="SMART" id="SM00382">
    <property type="entry name" value="AAA"/>
    <property type="match status" value="1"/>
</dbReference>
<comment type="subcellular location">
    <subcellularLocation>
        <location evidence="1">Cell inner membrane</location>
        <topology evidence="1">Peripheral membrane protein</topology>
    </subcellularLocation>
</comment>
<dbReference type="EMBL" id="JBEWSZ010000001">
    <property type="protein sequence ID" value="MET2828333.1"/>
    <property type="molecule type" value="Genomic_DNA"/>
</dbReference>
<dbReference type="InterPro" id="IPR003593">
    <property type="entry name" value="AAA+_ATPase"/>
</dbReference>
<accession>A0ABV2DE74</accession>
<dbReference type="Gene3D" id="3.40.50.300">
    <property type="entry name" value="P-loop containing nucleotide triphosphate hydrolases"/>
    <property type="match status" value="1"/>
</dbReference>
<dbReference type="Pfam" id="PF08352">
    <property type="entry name" value="oligo_HPY"/>
    <property type="match status" value="1"/>
</dbReference>
<reference evidence="7 8" key="1">
    <citation type="submission" date="2024-06" db="EMBL/GenBank/DDBJ databases">
        <authorList>
            <person name="Kim D.-U."/>
        </authorList>
    </citation>
    <scope>NUCLEOTIDE SEQUENCE [LARGE SCALE GENOMIC DNA]</scope>
    <source>
        <strain evidence="7 8">KACC15460</strain>
    </source>
</reference>
<keyword evidence="8" id="KW-1185">Reference proteome</keyword>
<evidence type="ECO:0000256" key="3">
    <source>
        <dbReference type="ARBA" id="ARBA00022448"/>
    </source>
</evidence>
<dbReference type="RefSeq" id="WP_354460336.1">
    <property type="nucleotide sequence ID" value="NZ_JBEWSZ010000001.1"/>
</dbReference>
<sequence length="316" mass="34954">MSDLLTVKGLSRRFVDGGLLRKRKVFQAVSDISFSVPRGQIVGIVGESGCGKSTLARLVLRLIQPSEGLVQFDGLDMAALSRADLRRLRQRMQLVFQDPYSAIDPRYSVRDALLEPFRIQGMKPKSADETVASLLDMVGLNPALAQSYPHQLSGGQKQRVGIARALALNPSLVVLDEPTASLDVSVQAQIVALLDRLRQELGLTYLFISHDLGLVRYFCDQILVMYLGRIVEIMQSDAVPAHPYTRALLDSTFEPDPRQRRTITRLTGEIPSGYDLPPGCAFAARCSQASDICRRIRPELTTQENGQRVACHNPLN</sequence>
<dbReference type="InterPro" id="IPR050319">
    <property type="entry name" value="ABC_transp_ATP-bind"/>
</dbReference>
<keyword evidence="4" id="KW-0547">Nucleotide-binding</keyword>
<comment type="similarity">
    <text evidence="2">Belongs to the ABC transporter superfamily.</text>
</comment>
<dbReference type="PANTHER" id="PTHR43776:SF7">
    <property type="entry name" value="D,D-DIPEPTIDE TRANSPORT ATP-BINDING PROTEIN DDPF-RELATED"/>
    <property type="match status" value="1"/>
</dbReference>
<dbReference type="GO" id="GO:0005524">
    <property type="term" value="F:ATP binding"/>
    <property type="evidence" value="ECO:0007669"/>
    <property type="project" value="UniProtKB-KW"/>
</dbReference>
<feature type="domain" description="ABC transporter" evidence="6">
    <location>
        <begin position="5"/>
        <end position="252"/>
    </location>
</feature>
<evidence type="ECO:0000256" key="5">
    <source>
        <dbReference type="ARBA" id="ARBA00022840"/>
    </source>
</evidence>
<dbReference type="InterPro" id="IPR013563">
    <property type="entry name" value="Oligopep_ABC_C"/>
</dbReference>
<evidence type="ECO:0000256" key="4">
    <source>
        <dbReference type="ARBA" id="ARBA00022741"/>
    </source>
</evidence>
<dbReference type="NCBIfam" id="TIGR01727">
    <property type="entry name" value="oligo_HPY"/>
    <property type="match status" value="1"/>
</dbReference>
<dbReference type="InterPro" id="IPR027417">
    <property type="entry name" value="P-loop_NTPase"/>
</dbReference>